<organism evidence="2 3">
    <name type="scientific">Chishuiella changwenlii</name>
    <dbReference type="NCBI Taxonomy" id="1434701"/>
    <lineage>
        <taxon>Bacteria</taxon>
        <taxon>Pseudomonadati</taxon>
        <taxon>Bacteroidota</taxon>
        <taxon>Flavobacteriia</taxon>
        <taxon>Flavobacteriales</taxon>
        <taxon>Weeksellaceae</taxon>
        <taxon>Chishuiella</taxon>
    </lineage>
</organism>
<evidence type="ECO:0000313" key="1">
    <source>
        <dbReference type="EMBL" id="GGF11281.1"/>
    </source>
</evidence>
<dbReference type="InterPro" id="IPR052354">
    <property type="entry name" value="Cell_Wall_Dynamics_Protein"/>
</dbReference>
<dbReference type="EMBL" id="FRBH01000005">
    <property type="protein sequence ID" value="SHL01979.1"/>
    <property type="molecule type" value="Genomic_DNA"/>
</dbReference>
<reference evidence="2" key="3">
    <citation type="submission" date="2016-11" db="EMBL/GenBank/DDBJ databases">
        <authorList>
            <person name="Jaros S."/>
            <person name="Januszkiewicz K."/>
            <person name="Wedrychowicz H."/>
        </authorList>
    </citation>
    <scope>NUCLEOTIDE SEQUENCE [LARGE SCALE GENOMIC DNA]</scope>
    <source>
        <strain evidence="2">DSM 27989</strain>
    </source>
</reference>
<dbReference type="PANTHER" id="PTHR34408">
    <property type="entry name" value="FAMILY PROTEIN, PUTATIVE-RELATED"/>
    <property type="match status" value="1"/>
</dbReference>
<reference evidence="1" key="1">
    <citation type="journal article" date="2014" name="Int. J. Syst. Evol. Microbiol.">
        <title>Complete genome of a new Firmicutes species belonging to the dominant human colonic microbiota ('Ruminococcus bicirculans') reveals two chromosomes and a selective capacity to utilize plant glucans.</title>
        <authorList>
            <consortium name="NISC Comparative Sequencing Program"/>
            <person name="Wegmann U."/>
            <person name="Louis P."/>
            <person name="Goesmann A."/>
            <person name="Henrissat B."/>
            <person name="Duncan S.H."/>
            <person name="Flint H.J."/>
        </authorList>
    </citation>
    <scope>NUCLEOTIDE SEQUENCE</scope>
    <source>
        <strain evidence="1">CGMCC 1.12707</strain>
    </source>
</reference>
<dbReference type="Proteomes" id="UP000184120">
    <property type="component" value="Unassembled WGS sequence"/>
</dbReference>
<reference evidence="4" key="4">
    <citation type="journal article" date="2019" name="Int. J. Syst. Evol. Microbiol.">
        <title>The Global Catalogue of Microorganisms (GCM) 10K type strain sequencing project: providing services to taxonomists for standard genome sequencing and annotation.</title>
        <authorList>
            <consortium name="The Broad Institute Genomics Platform"/>
            <consortium name="The Broad Institute Genome Sequencing Center for Infectious Disease"/>
            <person name="Wu L."/>
            <person name="Ma J."/>
        </authorList>
    </citation>
    <scope>NUCLEOTIDE SEQUENCE [LARGE SCALE GENOMIC DNA]</scope>
    <source>
        <strain evidence="4">CGMCC 1.12707</strain>
    </source>
</reference>
<dbReference type="SUPFAM" id="SSF53955">
    <property type="entry name" value="Lysozyme-like"/>
    <property type="match status" value="1"/>
</dbReference>
<sequence>MLIDFQKKYGLVTDGVFGKNTARKIAEVFNIKHPALFFGQVCHESANLTLKEENLNYTAARLQQVFPKYFQTYSKAKMYERNPQKLANLVYGGRMGNINPNDGYYFRGRGAVQLTGRNNYKEFENWLIKKGLCKPNEIMLNPDLVWKDYYIESAIFFFDKNNLWNIADIKTLTKRVNGGLNGLQDRINKTNQYAKWF</sequence>
<protein>
    <submittedName>
        <fullName evidence="2">Putative chitinase</fullName>
    </submittedName>
</protein>
<accession>A0A1M6X7Z1</accession>
<proteinExistence type="predicted"/>
<dbReference type="InterPro" id="IPR023346">
    <property type="entry name" value="Lysozyme-like_dom_sf"/>
</dbReference>
<gene>
    <name evidence="1" type="ORF">GCM10010984_30440</name>
    <name evidence="2" type="ORF">SAMN05443634_105146</name>
</gene>
<reference evidence="3" key="2">
    <citation type="submission" date="2016-11" db="EMBL/GenBank/DDBJ databases">
        <authorList>
            <person name="Varghese N."/>
            <person name="Submissions S."/>
        </authorList>
    </citation>
    <scope>NUCLEOTIDE SEQUENCE [LARGE SCALE GENOMIC DNA]</scope>
    <source>
        <strain evidence="3">DSM 27989</strain>
    </source>
</reference>
<name>A0A1M6X7Z1_9FLAO</name>
<dbReference type="PANTHER" id="PTHR34408:SF1">
    <property type="entry name" value="GLYCOSYL HYDROLASE FAMILY 19 DOMAIN-CONTAINING PROTEIN HI_1415"/>
    <property type="match status" value="1"/>
</dbReference>
<dbReference type="AlphaFoldDB" id="A0A1M6X7Z1"/>
<keyword evidence="4" id="KW-1185">Reference proteome</keyword>
<dbReference type="RefSeq" id="WP_083580319.1">
    <property type="nucleotide sequence ID" value="NZ_BMFL01000034.1"/>
</dbReference>
<dbReference type="STRING" id="1434701.SAMN05443634_105146"/>
<dbReference type="EMBL" id="BMFL01000034">
    <property type="protein sequence ID" value="GGF11281.1"/>
    <property type="molecule type" value="Genomic_DNA"/>
</dbReference>
<evidence type="ECO:0000313" key="2">
    <source>
        <dbReference type="EMBL" id="SHL01979.1"/>
    </source>
</evidence>
<dbReference type="Proteomes" id="UP000650994">
    <property type="component" value="Unassembled WGS sequence"/>
</dbReference>
<dbReference type="Gene3D" id="1.10.530.10">
    <property type="match status" value="1"/>
</dbReference>
<evidence type="ECO:0000313" key="4">
    <source>
        <dbReference type="Proteomes" id="UP000650994"/>
    </source>
</evidence>
<reference evidence="1" key="5">
    <citation type="submission" date="2024-05" db="EMBL/GenBank/DDBJ databases">
        <authorList>
            <person name="Sun Q."/>
            <person name="Zhou Y."/>
        </authorList>
    </citation>
    <scope>NUCLEOTIDE SEQUENCE</scope>
    <source>
        <strain evidence="1">CGMCC 1.12707</strain>
    </source>
</reference>
<evidence type="ECO:0000313" key="3">
    <source>
        <dbReference type="Proteomes" id="UP000184120"/>
    </source>
</evidence>